<evidence type="ECO:0000313" key="9">
    <source>
        <dbReference type="EMBL" id="OKL53592.1"/>
    </source>
</evidence>
<dbReference type="CDD" id="cd01714">
    <property type="entry name" value="ETF_beta"/>
    <property type="match status" value="1"/>
</dbReference>
<dbReference type="PANTHER" id="PTHR21294">
    <property type="entry name" value="ELECTRON TRANSFER FLAVOPROTEIN BETA-SUBUNIT"/>
    <property type="match status" value="1"/>
</dbReference>
<comment type="caution">
    <text evidence="9">The sequence shown here is derived from an EMBL/GenBank/DDBJ whole genome shotgun (WGS) entry which is preliminary data.</text>
</comment>
<comment type="cofactor">
    <cofactor evidence="1">
        <name>FAD</name>
        <dbReference type="ChEBI" id="CHEBI:57692"/>
    </cofactor>
</comment>
<keyword evidence="5" id="KW-0813">Transport</keyword>
<name>A0A1Q5Q1M7_9ACTO</name>
<dbReference type="InterPro" id="IPR033948">
    <property type="entry name" value="ETF_beta_N"/>
</dbReference>
<dbReference type="OrthoDB" id="9804960at2"/>
<comment type="similarity">
    <text evidence="2">Belongs to the ETF beta-subunit/FixA family.</text>
</comment>
<comment type="subunit">
    <text evidence="3">Heterodimer of an alpha and a beta subunit.</text>
</comment>
<dbReference type="PANTHER" id="PTHR21294:SF8">
    <property type="entry name" value="ELECTRON TRANSFER FLAVOPROTEIN SUBUNIT BETA"/>
    <property type="match status" value="1"/>
</dbReference>
<evidence type="ECO:0000259" key="8">
    <source>
        <dbReference type="SMART" id="SM00893"/>
    </source>
</evidence>
<evidence type="ECO:0000256" key="2">
    <source>
        <dbReference type="ARBA" id="ARBA00007557"/>
    </source>
</evidence>
<dbReference type="InterPro" id="IPR014730">
    <property type="entry name" value="ETF_a/b_N"/>
</dbReference>
<dbReference type="SUPFAM" id="SSF52402">
    <property type="entry name" value="Adenine nucleotide alpha hydrolases-like"/>
    <property type="match status" value="1"/>
</dbReference>
<evidence type="ECO:0000256" key="3">
    <source>
        <dbReference type="ARBA" id="ARBA00011355"/>
    </source>
</evidence>
<keyword evidence="10" id="KW-1185">Reference proteome</keyword>
<dbReference type="PIRSF" id="PIRSF000090">
    <property type="entry name" value="Beta-ETF"/>
    <property type="match status" value="1"/>
</dbReference>
<sequence length="266" mass="27444">MKIVVLVKHVPDVQSDRRIEDGRIVRGEDDVLNEVDENAVEAAVSLAEDAGGEVIAVTMGPGDSVDAVRRALQMGADRGVHVCDDKLAGTDALGTARVLAAVIQRLADDGEVDLVLAGMSTADGDTGVVPAAVAALLAWPVLSVAAKLEVADGAATITRTVDRVDETLRAALPAVVSVTDQVNEPRIPAFKAMMAARKKPVEEIDLSELGIADSVEADSGALLGSDGAGTAVIEAHEKPAREAGRIVTDTGNAGNELADFLAEVMK</sequence>
<dbReference type="InterPro" id="IPR012255">
    <property type="entry name" value="ETF_b"/>
</dbReference>
<evidence type="ECO:0000256" key="5">
    <source>
        <dbReference type="ARBA" id="ARBA00022448"/>
    </source>
</evidence>
<dbReference type="GO" id="GO:0009055">
    <property type="term" value="F:electron transfer activity"/>
    <property type="evidence" value="ECO:0007669"/>
    <property type="project" value="InterPro"/>
</dbReference>
<gene>
    <name evidence="9" type="ORF">BSZ39_08705</name>
</gene>
<protein>
    <recommendedName>
        <fullName evidence="4">Electron transfer flavoprotein subunit beta</fullName>
    </recommendedName>
</protein>
<dbReference type="AlphaFoldDB" id="A0A1Q5Q1M7"/>
<dbReference type="Proteomes" id="UP000185628">
    <property type="component" value="Unassembled WGS sequence"/>
</dbReference>
<feature type="domain" description="Electron transfer flavoprotein alpha/beta-subunit N-terminal" evidence="8">
    <location>
        <begin position="21"/>
        <end position="213"/>
    </location>
</feature>
<organism evidence="9 10">
    <name type="scientific">Bowdeniella nasicola</name>
    <dbReference type="NCBI Taxonomy" id="208480"/>
    <lineage>
        <taxon>Bacteria</taxon>
        <taxon>Bacillati</taxon>
        <taxon>Actinomycetota</taxon>
        <taxon>Actinomycetes</taxon>
        <taxon>Actinomycetales</taxon>
        <taxon>Actinomycetaceae</taxon>
        <taxon>Bowdeniella</taxon>
    </lineage>
</organism>
<dbReference type="SMART" id="SM00893">
    <property type="entry name" value="ETF"/>
    <property type="match status" value="1"/>
</dbReference>
<dbReference type="Gene3D" id="3.40.50.620">
    <property type="entry name" value="HUPs"/>
    <property type="match status" value="1"/>
</dbReference>
<keyword evidence="6" id="KW-0249">Electron transport</keyword>
<evidence type="ECO:0000256" key="6">
    <source>
        <dbReference type="ARBA" id="ARBA00022982"/>
    </source>
</evidence>
<proteinExistence type="inferred from homology"/>
<evidence type="ECO:0000313" key="10">
    <source>
        <dbReference type="Proteomes" id="UP000185628"/>
    </source>
</evidence>
<dbReference type="EMBL" id="MQVR01000051">
    <property type="protein sequence ID" value="OKL53592.1"/>
    <property type="molecule type" value="Genomic_DNA"/>
</dbReference>
<dbReference type="InterPro" id="IPR014729">
    <property type="entry name" value="Rossmann-like_a/b/a_fold"/>
</dbReference>
<evidence type="ECO:0000256" key="7">
    <source>
        <dbReference type="ARBA" id="ARBA00025649"/>
    </source>
</evidence>
<evidence type="ECO:0000256" key="1">
    <source>
        <dbReference type="ARBA" id="ARBA00001974"/>
    </source>
</evidence>
<reference evidence="10" key="1">
    <citation type="submission" date="2016-12" db="EMBL/GenBank/DDBJ databases">
        <authorList>
            <person name="Meng X."/>
        </authorList>
    </citation>
    <scope>NUCLEOTIDE SEQUENCE [LARGE SCALE GENOMIC DNA]</scope>
    <source>
        <strain evidence="10">DSM 19116</strain>
    </source>
</reference>
<evidence type="ECO:0000256" key="4">
    <source>
        <dbReference type="ARBA" id="ARBA00016797"/>
    </source>
</evidence>
<dbReference type="Pfam" id="PF01012">
    <property type="entry name" value="ETF"/>
    <property type="match status" value="1"/>
</dbReference>
<dbReference type="RefSeq" id="WP_073716953.1">
    <property type="nucleotide sequence ID" value="NZ_MQVR01000051.1"/>
</dbReference>
<comment type="function">
    <text evidence="7">The electron transfer flavoprotein serves as a specific electron acceptor for other dehydrogenases. It transfers the electrons to the main respiratory chain via ETF-ubiquinone oxidoreductase (ETF dehydrogenase).</text>
</comment>
<dbReference type="GO" id="GO:0005829">
    <property type="term" value="C:cytosol"/>
    <property type="evidence" value="ECO:0007669"/>
    <property type="project" value="TreeGrafter"/>
</dbReference>
<accession>A0A1Q5Q1M7</accession>